<dbReference type="PANTHER" id="PTHR27007">
    <property type="match status" value="1"/>
</dbReference>
<dbReference type="PROSITE" id="PS50011">
    <property type="entry name" value="PROTEIN_KINASE_DOM"/>
    <property type="match status" value="1"/>
</dbReference>
<dbReference type="STRING" id="71139.A0A059C1N9"/>
<proteinExistence type="inferred from homology"/>
<dbReference type="EMBL" id="KK198757">
    <property type="protein sequence ID" value="KCW72154.1"/>
    <property type="molecule type" value="Genomic_DNA"/>
</dbReference>
<dbReference type="Pfam" id="PF07714">
    <property type="entry name" value="PK_Tyr_Ser-Thr"/>
    <property type="match status" value="1"/>
</dbReference>
<dbReference type="InterPro" id="IPR008271">
    <property type="entry name" value="Ser/Thr_kinase_AS"/>
</dbReference>
<keyword evidence="12 17" id="KW-0067">ATP-binding</keyword>
<feature type="domain" description="Protein kinase" evidence="19">
    <location>
        <begin position="1"/>
        <end position="290"/>
    </location>
</feature>
<evidence type="ECO:0000313" key="20">
    <source>
        <dbReference type="EMBL" id="KCW72154.1"/>
    </source>
</evidence>
<accession>A0A059C1N9</accession>
<dbReference type="GO" id="GO:0005524">
    <property type="term" value="F:ATP binding"/>
    <property type="evidence" value="ECO:0007669"/>
    <property type="project" value="UniProtKB-UniRule"/>
</dbReference>
<dbReference type="Gene3D" id="1.10.510.10">
    <property type="entry name" value="Transferase(Phosphotransferase) domain 1"/>
    <property type="match status" value="1"/>
</dbReference>
<dbReference type="GO" id="GO:0002229">
    <property type="term" value="P:defense response to oomycetes"/>
    <property type="evidence" value="ECO:0007669"/>
    <property type="project" value="UniProtKB-ARBA"/>
</dbReference>
<protein>
    <recommendedName>
        <fullName evidence="19">Protein kinase domain-containing protein</fullName>
    </recommendedName>
</protein>
<dbReference type="Gramene" id="KCW72154">
    <property type="protein sequence ID" value="KCW72154"/>
    <property type="gene ID" value="EUGRSUZ_E00598"/>
</dbReference>
<organism evidence="20">
    <name type="scientific">Eucalyptus grandis</name>
    <name type="common">Flooded gum</name>
    <dbReference type="NCBI Taxonomy" id="71139"/>
    <lineage>
        <taxon>Eukaryota</taxon>
        <taxon>Viridiplantae</taxon>
        <taxon>Streptophyta</taxon>
        <taxon>Embryophyta</taxon>
        <taxon>Tracheophyta</taxon>
        <taxon>Spermatophyta</taxon>
        <taxon>Magnoliopsida</taxon>
        <taxon>eudicotyledons</taxon>
        <taxon>Gunneridae</taxon>
        <taxon>Pentapetalae</taxon>
        <taxon>rosids</taxon>
        <taxon>malvids</taxon>
        <taxon>Myrtales</taxon>
        <taxon>Myrtaceae</taxon>
        <taxon>Myrtoideae</taxon>
        <taxon>Eucalypteae</taxon>
        <taxon>Eucalyptus</taxon>
    </lineage>
</organism>
<gene>
    <name evidence="20" type="ORF">EUGRSUZ_E00598</name>
</gene>
<dbReference type="SUPFAM" id="SSF56112">
    <property type="entry name" value="Protein kinase-like (PK-like)"/>
    <property type="match status" value="1"/>
</dbReference>
<dbReference type="SMART" id="SM00220">
    <property type="entry name" value="S_TKc"/>
    <property type="match status" value="1"/>
</dbReference>
<evidence type="ECO:0000256" key="1">
    <source>
        <dbReference type="ARBA" id="ARBA00004251"/>
    </source>
</evidence>
<keyword evidence="15" id="KW-0675">Receptor</keyword>
<evidence type="ECO:0000256" key="13">
    <source>
        <dbReference type="ARBA" id="ARBA00022989"/>
    </source>
</evidence>
<reference evidence="20" key="1">
    <citation type="submission" date="2013-07" db="EMBL/GenBank/DDBJ databases">
        <title>The genome of Eucalyptus grandis.</title>
        <authorList>
            <person name="Schmutz J."/>
            <person name="Hayes R."/>
            <person name="Myburg A."/>
            <person name="Tuskan G."/>
            <person name="Grattapaglia D."/>
            <person name="Rokhsar D.S."/>
        </authorList>
    </citation>
    <scope>NUCLEOTIDE SEQUENCE</scope>
    <source>
        <tissue evidence="20">Leaf extractions</tissue>
    </source>
</reference>
<keyword evidence="16" id="KW-0325">Glycoprotein</keyword>
<dbReference type="AlphaFoldDB" id="A0A059C1N9"/>
<dbReference type="FunFam" id="1.10.510.10:FF:000240">
    <property type="entry name" value="Lectin-domain containing receptor kinase A4.3"/>
    <property type="match status" value="1"/>
</dbReference>
<keyword evidence="8" id="KW-0732">Signal</keyword>
<evidence type="ECO:0000256" key="5">
    <source>
        <dbReference type="ARBA" id="ARBA00022527"/>
    </source>
</evidence>
<evidence type="ECO:0000256" key="16">
    <source>
        <dbReference type="ARBA" id="ARBA00023180"/>
    </source>
</evidence>
<keyword evidence="5 18" id="KW-0723">Serine/threonine-protein kinase</keyword>
<feature type="non-terminal residue" evidence="20">
    <location>
        <position position="1"/>
    </location>
</feature>
<feature type="binding site" evidence="17">
    <location>
        <position position="27"/>
    </location>
    <ligand>
        <name>ATP</name>
        <dbReference type="ChEBI" id="CHEBI:30616"/>
    </ligand>
</feature>
<comment type="similarity">
    <text evidence="3">In the C-terminal section; belongs to the protein kinase superfamily. Ser/Thr protein kinase family.</text>
</comment>
<dbReference type="Gene3D" id="3.30.200.20">
    <property type="entry name" value="Phosphorylase Kinase, domain 1"/>
    <property type="match status" value="1"/>
</dbReference>
<dbReference type="PROSITE" id="PS00108">
    <property type="entry name" value="PROTEIN_KINASE_ST"/>
    <property type="match status" value="1"/>
</dbReference>
<evidence type="ECO:0000256" key="9">
    <source>
        <dbReference type="ARBA" id="ARBA00022734"/>
    </source>
</evidence>
<evidence type="ECO:0000256" key="8">
    <source>
        <dbReference type="ARBA" id="ARBA00022729"/>
    </source>
</evidence>
<dbReference type="InParanoid" id="A0A059C1N9"/>
<evidence type="ECO:0000256" key="7">
    <source>
        <dbReference type="ARBA" id="ARBA00022692"/>
    </source>
</evidence>
<keyword evidence="6" id="KW-0808">Transferase</keyword>
<evidence type="ECO:0000256" key="3">
    <source>
        <dbReference type="ARBA" id="ARBA00010217"/>
    </source>
</evidence>
<keyword evidence="13" id="KW-1133">Transmembrane helix</keyword>
<keyword evidence="7" id="KW-0812">Transmembrane</keyword>
<comment type="subcellular location">
    <subcellularLocation>
        <location evidence="1">Cell membrane</location>
        <topology evidence="1">Single-pass type I membrane protein</topology>
    </subcellularLocation>
</comment>
<evidence type="ECO:0000256" key="10">
    <source>
        <dbReference type="ARBA" id="ARBA00022741"/>
    </source>
</evidence>
<dbReference type="InterPro" id="IPR001245">
    <property type="entry name" value="Ser-Thr/Tyr_kinase_cat_dom"/>
</dbReference>
<keyword evidence="4" id="KW-1003">Cell membrane</keyword>
<keyword evidence="9" id="KW-0430">Lectin</keyword>
<name>A0A059C1N9_EUCGR</name>
<dbReference type="OMA" id="CHEVNEF"/>
<dbReference type="InterPro" id="IPR011009">
    <property type="entry name" value="Kinase-like_dom_sf"/>
</dbReference>
<evidence type="ECO:0000259" key="19">
    <source>
        <dbReference type="PROSITE" id="PS50011"/>
    </source>
</evidence>
<sequence length="300" mass="33802">DRILGSGGSGTVYEGHWGDAHGRVAVKIIKPDSPRAKKEFSSEVRTLSQLRHKNLVQLIGYCHEVNEFIVVYEFIGGGSLEDHLFGDRPLLTWESRYNIALELALALHYLHKLCHQCVIHRDIKSSNVMLDEKFVVKLGDFGLARLVDHTGVPNTTELLGTWGYVAPECFRESKATMKSDVYSFGVVLLEIVCGIKVIGSRLGKQGLGLVPWVWKRYGSWSWAGRGNLSWHWRDNFLKVVDRRLSGDFNKKQAEVLLIVGLWCANPIAESRPSIEEAMDVLNFKKEPPTIPTQMPSFSIN</sequence>
<dbReference type="GO" id="GO:0004674">
    <property type="term" value="F:protein serine/threonine kinase activity"/>
    <property type="evidence" value="ECO:0007669"/>
    <property type="project" value="UniProtKB-KW"/>
</dbReference>
<keyword evidence="14" id="KW-0472">Membrane</keyword>
<evidence type="ECO:0000256" key="14">
    <source>
        <dbReference type="ARBA" id="ARBA00023136"/>
    </source>
</evidence>
<dbReference type="PROSITE" id="PS00107">
    <property type="entry name" value="PROTEIN_KINASE_ATP"/>
    <property type="match status" value="1"/>
</dbReference>
<dbReference type="InterPro" id="IPR000719">
    <property type="entry name" value="Prot_kinase_dom"/>
</dbReference>
<comment type="similarity">
    <text evidence="2">In the N-terminal section; belongs to the leguminous lectin family.</text>
</comment>
<dbReference type="InterPro" id="IPR050528">
    <property type="entry name" value="L-type_Lectin-RKs"/>
</dbReference>
<evidence type="ECO:0000256" key="2">
    <source>
        <dbReference type="ARBA" id="ARBA00008536"/>
    </source>
</evidence>
<evidence type="ECO:0000256" key="17">
    <source>
        <dbReference type="PROSITE-ProRule" id="PRU10141"/>
    </source>
</evidence>
<dbReference type="GO" id="GO:0030246">
    <property type="term" value="F:carbohydrate binding"/>
    <property type="evidence" value="ECO:0007669"/>
    <property type="project" value="UniProtKB-KW"/>
</dbReference>
<keyword evidence="10 17" id="KW-0547">Nucleotide-binding</keyword>
<dbReference type="InterPro" id="IPR017441">
    <property type="entry name" value="Protein_kinase_ATP_BS"/>
</dbReference>
<evidence type="ECO:0000256" key="4">
    <source>
        <dbReference type="ARBA" id="ARBA00022475"/>
    </source>
</evidence>
<evidence type="ECO:0000256" key="11">
    <source>
        <dbReference type="ARBA" id="ARBA00022777"/>
    </source>
</evidence>
<evidence type="ECO:0000256" key="6">
    <source>
        <dbReference type="ARBA" id="ARBA00022679"/>
    </source>
</evidence>
<dbReference type="GO" id="GO:0005886">
    <property type="term" value="C:plasma membrane"/>
    <property type="evidence" value="ECO:0000318"/>
    <property type="project" value="GO_Central"/>
</dbReference>
<evidence type="ECO:0000256" key="12">
    <source>
        <dbReference type="ARBA" id="ARBA00022840"/>
    </source>
</evidence>
<comment type="similarity">
    <text evidence="18">Belongs to the protein kinase superfamily.</text>
</comment>
<evidence type="ECO:0000256" key="15">
    <source>
        <dbReference type="ARBA" id="ARBA00023170"/>
    </source>
</evidence>
<keyword evidence="11" id="KW-0418">Kinase</keyword>
<evidence type="ECO:0000256" key="18">
    <source>
        <dbReference type="RuleBase" id="RU000304"/>
    </source>
</evidence>